<reference evidence="1" key="1">
    <citation type="submission" date="2024-05" db="EMBL/GenBank/DDBJ databases">
        <title>Herbiconiux sp. A18JL235.</title>
        <authorList>
            <person name="Zhang G."/>
        </authorList>
    </citation>
    <scope>NUCLEOTIDE SEQUENCE</scope>
    <source>
        <strain evidence="1">A18JL235</strain>
    </source>
</reference>
<protein>
    <submittedName>
        <fullName evidence="1">M20/M25/M40 family metallo-hydrolase</fullName>
    </submittedName>
</protein>
<dbReference type="InterPro" id="IPR052030">
    <property type="entry name" value="Peptidase_M20/M20A_hydrolases"/>
</dbReference>
<dbReference type="Gene3D" id="3.30.70.360">
    <property type="match status" value="1"/>
</dbReference>
<accession>A0AB39BIG1</accession>
<dbReference type="PANTHER" id="PTHR30575">
    <property type="entry name" value="PEPTIDASE M20"/>
    <property type="match status" value="1"/>
</dbReference>
<dbReference type="AlphaFoldDB" id="A0AB39BIG1"/>
<dbReference type="PANTHER" id="PTHR30575:SF0">
    <property type="entry name" value="XAA-ARG DIPEPTIDASE"/>
    <property type="match status" value="1"/>
</dbReference>
<dbReference type="GO" id="GO:0016805">
    <property type="term" value="F:dipeptidase activity"/>
    <property type="evidence" value="ECO:0007669"/>
    <property type="project" value="TreeGrafter"/>
</dbReference>
<dbReference type="EMBL" id="CP162511">
    <property type="protein sequence ID" value="XDI06180.1"/>
    <property type="molecule type" value="Genomic_DNA"/>
</dbReference>
<dbReference type="RefSeq" id="WP_368498569.1">
    <property type="nucleotide sequence ID" value="NZ_CP162511.1"/>
</dbReference>
<gene>
    <name evidence="1" type="ORF">ABFY20_03540</name>
</gene>
<evidence type="ECO:0000313" key="1">
    <source>
        <dbReference type="EMBL" id="XDI06180.1"/>
    </source>
</evidence>
<organism evidence="1">
    <name type="scientific">Herbiconiux sp. A18JL235</name>
    <dbReference type="NCBI Taxonomy" id="3152363"/>
    <lineage>
        <taxon>Bacteria</taxon>
        <taxon>Bacillati</taxon>
        <taxon>Actinomycetota</taxon>
        <taxon>Actinomycetes</taxon>
        <taxon>Micrococcales</taxon>
        <taxon>Microbacteriaceae</taxon>
        <taxon>Herbiconiux</taxon>
    </lineage>
</organism>
<dbReference type="GO" id="GO:0005737">
    <property type="term" value="C:cytoplasm"/>
    <property type="evidence" value="ECO:0007669"/>
    <property type="project" value="TreeGrafter"/>
</dbReference>
<dbReference type="Gene3D" id="3.40.630.10">
    <property type="entry name" value="Zn peptidases"/>
    <property type="match status" value="1"/>
</dbReference>
<dbReference type="Pfam" id="PF01546">
    <property type="entry name" value="Peptidase_M20"/>
    <property type="match status" value="1"/>
</dbReference>
<dbReference type="GO" id="GO:0071713">
    <property type="term" value="F:para-aminobenzoyl-glutamate hydrolase activity"/>
    <property type="evidence" value="ECO:0007669"/>
    <property type="project" value="TreeGrafter"/>
</dbReference>
<dbReference type="InterPro" id="IPR002933">
    <property type="entry name" value="Peptidase_M20"/>
</dbReference>
<sequence length="387" mass="40412">MSESLGRTSMAPEQVDERFKAALDERAADVASIVDFITAHPELAHEEVESSAHLVARLRDAGYTVATGVAGMPTAFRAELEGGAPGQTVGVIAVYDAVAAKSPEGDVAPVHSCGHGAQSAGVVGAALALAAVRDELSGTVVIVGCPADEIHSPRTRELGSGKALSAARGLWNDIDVALYPHPEFIDTVWPSSLWMRRESVRIVGIRTLKRDVVSTPLDALAVIARLPSTFDPARLMVETVLLDGDVEESAGMVIDASFLLFADTEEELEALAARLRQQFGEGSWTSSAAIAEVRPDAAVTALVADAFAAAGRDFIADPPALGFATDFGNVTQVVRAAIVGVGREEGWRYHTPTGGEEFAGPAGTRNALDIARVIGLAALRIGAASDL</sequence>
<dbReference type="SUPFAM" id="SSF53187">
    <property type="entry name" value="Zn-dependent exopeptidases"/>
    <property type="match status" value="1"/>
</dbReference>
<name>A0AB39BIG1_9MICO</name>
<dbReference type="GO" id="GO:0046657">
    <property type="term" value="P:folic acid catabolic process"/>
    <property type="evidence" value="ECO:0007669"/>
    <property type="project" value="TreeGrafter"/>
</dbReference>
<proteinExistence type="predicted"/>